<dbReference type="SMART" id="SM00360">
    <property type="entry name" value="RRM"/>
    <property type="match status" value="1"/>
</dbReference>
<keyword evidence="14" id="KW-1185">Reference proteome</keyword>
<feature type="domain" description="RRM" evidence="12">
    <location>
        <begin position="194"/>
        <end position="279"/>
    </location>
</feature>
<comment type="similarity">
    <text evidence="2">Belongs to the SLT11 family.</text>
</comment>
<evidence type="ECO:0000256" key="2">
    <source>
        <dbReference type="ARBA" id="ARBA00007781"/>
    </source>
</evidence>
<evidence type="ECO:0000256" key="8">
    <source>
        <dbReference type="ARBA" id="ARBA00023242"/>
    </source>
</evidence>
<keyword evidence="5" id="KW-0747">Spliceosome</keyword>
<keyword evidence="6 10" id="KW-0694">RNA-binding</keyword>
<dbReference type="Gene3D" id="3.30.70.330">
    <property type="match status" value="1"/>
</dbReference>
<evidence type="ECO:0000256" key="11">
    <source>
        <dbReference type="SAM" id="MobiDB-lite"/>
    </source>
</evidence>
<evidence type="ECO:0000256" key="4">
    <source>
        <dbReference type="ARBA" id="ARBA00022664"/>
    </source>
</evidence>
<dbReference type="GO" id="GO:0000974">
    <property type="term" value="C:Prp19 complex"/>
    <property type="evidence" value="ECO:0007669"/>
    <property type="project" value="TreeGrafter"/>
</dbReference>
<accession>G3BCS0</accession>
<dbReference type="InterPro" id="IPR000504">
    <property type="entry name" value="RRM_dom"/>
</dbReference>
<dbReference type="STRING" id="590646.G3BCS0"/>
<dbReference type="PANTHER" id="PTHR14089">
    <property type="entry name" value="PRE-MRNA-SPLICING FACTOR RBM22"/>
    <property type="match status" value="1"/>
</dbReference>
<dbReference type="GO" id="GO:0017070">
    <property type="term" value="F:U6 snRNA binding"/>
    <property type="evidence" value="ECO:0007669"/>
    <property type="project" value="TreeGrafter"/>
</dbReference>
<evidence type="ECO:0000256" key="6">
    <source>
        <dbReference type="ARBA" id="ARBA00022884"/>
    </source>
</evidence>
<feature type="compositionally biased region" description="Low complexity" evidence="11">
    <location>
        <begin position="323"/>
        <end position="341"/>
    </location>
</feature>
<dbReference type="Proteomes" id="UP000000707">
    <property type="component" value="Unassembled WGS sequence"/>
</dbReference>
<evidence type="ECO:0000256" key="9">
    <source>
        <dbReference type="ARBA" id="ARBA00025609"/>
    </source>
</evidence>
<dbReference type="InterPro" id="IPR048995">
    <property type="entry name" value="STL11/RBM22-like_N"/>
</dbReference>
<dbReference type="GO" id="GO:0006397">
    <property type="term" value="P:mRNA processing"/>
    <property type="evidence" value="ECO:0007669"/>
    <property type="project" value="UniProtKB-KW"/>
</dbReference>
<evidence type="ECO:0000256" key="3">
    <source>
        <dbReference type="ARBA" id="ARBA00019060"/>
    </source>
</evidence>
<feature type="compositionally biased region" description="Polar residues" evidence="11">
    <location>
        <begin position="342"/>
        <end position="351"/>
    </location>
</feature>
<proteinExistence type="inferred from homology"/>
<dbReference type="InterPro" id="IPR012677">
    <property type="entry name" value="Nucleotide-bd_a/b_plait_sf"/>
</dbReference>
<dbReference type="AlphaFoldDB" id="G3BCS0"/>
<organism evidence="14">
    <name type="scientific">Candida tenuis (strain ATCC 10573 / BCRC 21748 / CBS 615 / JCM 9827 / NBRC 10315 / NRRL Y-1498 / VKM Y-70)</name>
    <name type="common">Yeast</name>
    <name type="synonym">Yamadazyma tenuis</name>
    <dbReference type="NCBI Taxonomy" id="590646"/>
    <lineage>
        <taxon>Eukaryota</taxon>
        <taxon>Fungi</taxon>
        <taxon>Dikarya</taxon>
        <taxon>Ascomycota</taxon>
        <taxon>Saccharomycotina</taxon>
        <taxon>Pichiomycetes</taxon>
        <taxon>Debaryomycetaceae</taxon>
        <taxon>Yamadazyma</taxon>
    </lineage>
</organism>
<evidence type="ECO:0000313" key="14">
    <source>
        <dbReference type="Proteomes" id="UP000000707"/>
    </source>
</evidence>
<dbReference type="Pfam" id="PF00076">
    <property type="entry name" value="RRM_1"/>
    <property type="match status" value="1"/>
</dbReference>
<reference evidence="13 14" key="1">
    <citation type="journal article" date="2011" name="Proc. Natl. Acad. Sci. U.S.A.">
        <title>Comparative genomics of xylose-fermenting fungi for enhanced biofuel production.</title>
        <authorList>
            <person name="Wohlbach D.J."/>
            <person name="Kuo A."/>
            <person name="Sato T.K."/>
            <person name="Potts K.M."/>
            <person name="Salamov A.A."/>
            <person name="LaButti K.M."/>
            <person name="Sun H."/>
            <person name="Clum A."/>
            <person name="Pangilinan J.L."/>
            <person name="Lindquist E.A."/>
            <person name="Lucas S."/>
            <person name="Lapidus A."/>
            <person name="Jin M."/>
            <person name="Gunawan C."/>
            <person name="Balan V."/>
            <person name="Dale B.E."/>
            <person name="Jeffries T.W."/>
            <person name="Zinkel R."/>
            <person name="Barry K.W."/>
            <person name="Grigoriev I.V."/>
            <person name="Gasch A.P."/>
        </authorList>
    </citation>
    <scope>NUCLEOTIDE SEQUENCE [LARGE SCALE GENOMIC DNA]</scope>
    <source>
        <strain evidence="14">ATCC 10573 / BCRC 21748 / CBS 615 / JCM 9827 / NBRC 10315 / NRRL Y-1498 / VKM Y-70</strain>
    </source>
</reference>
<evidence type="ECO:0000256" key="1">
    <source>
        <dbReference type="ARBA" id="ARBA00004123"/>
    </source>
</evidence>
<dbReference type="PANTHER" id="PTHR14089:SF6">
    <property type="entry name" value="PRE-MRNA-SPLICING FACTOR RBM22"/>
    <property type="match status" value="1"/>
</dbReference>
<dbReference type="OrthoDB" id="10259600at2759"/>
<gene>
    <name evidence="13" type="ORF">CANTEDRAFT_100173</name>
</gene>
<comment type="subcellular location">
    <subcellularLocation>
        <location evidence="1">Nucleus</location>
    </subcellularLocation>
</comment>
<evidence type="ECO:0000259" key="12">
    <source>
        <dbReference type="PROSITE" id="PS50102"/>
    </source>
</evidence>
<dbReference type="InterPro" id="IPR039171">
    <property type="entry name" value="Cwc2/Slt11"/>
</dbReference>
<dbReference type="InterPro" id="IPR034356">
    <property type="entry name" value="Slt11_RRM"/>
</dbReference>
<evidence type="ECO:0000313" key="13">
    <source>
        <dbReference type="EMBL" id="EGV60867.1"/>
    </source>
</evidence>
<keyword evidence="7" id="KW-0508">mRNA splicing</keyword>
<dbReference type="HOGENOM" id="CLU_027112_1_1_1"/>
<keyword evidence="8" id="KW-0539">Nucleus</keyword>
<dbReference type="EMBL" id="GL996528">
    <property type="protein sequence ID" value="EGV60867.1"/>
    <property type="molecule type" value="Genomic_DNA"/>
</dbReference>
<dbReference type="GO" id="GO:0071007">
    <property type="term" value="C:U2-type catalytic step 2 spliceosome"/>
    <property type="evidence" value="ECO:0007669"/>
    <property type="project" value="TreeGrafter"/>
</dbReference>
<dbReference type="eggNOG" id="KOG0153">
    <property type="taxonomic scope" value="Eukaryota"/>
</dbReference>
<comment type="function">
    <text evidence="9">Involved in pre-mRNA splicing. Facilitates the cooperative formation of U2/U6 helix II in association with stem II in the spliceosome. Binds to RNA.</text>
</comment>
<evidence type="ECO:0000256" key="10">
    <source>
        <dbReference type="PROSITE-ProRule" id="PRU00176"/>
    </source>
</evidence>
<dbReference type="InterPro" id="IPR035979">
    <property type="entry name" value="RBD_domain_sf"/>
</dbReference>
<keyword evidence="4" id="KW-0507">mRNA processing</keyword>
<dbReference type="CDD" id="cd12265">
    <property type="entry name" value="RRM_SLT11"/>
    <property type="match status" value="1"/>
</dbReference>
<feature type="region of interest" description="Disordered" evidence="11">
    <location>
        <begin position="306"/>
        <end position="351"/>
    </location>
</feature>
<dbReference type="SUPFAM" id="SSF54928">
    <property type="entry name" value="RNA-binding domain, RBD"/>
    <property type="match status" value="1"/>
</dbReference>
<dbReference type="PROSITE" id="PS50102">
    <property type="entry name" value="RRM"/>
    <property type="match status" value="1"/>
</dbReference>
<dbReference type="GO" id="GO:0071006">
    <property type="term" value="C:U2-type catalytic step 1 spliceosome"/>
    <property type="evidence" value="ECO:0007669"/>
    <property type="project" value="TreeGrafter"/>
</dbReference>
<evidence type="ECO:0000256" key="7">
    <source>
        <dbReference type="ARBA" id="ARBA00023187"/>
    </source>
</evidence>
<protein>
    <recommendedName>
        <fullName evidence="3">Pre-mRNA-splicing factor SLT11</fullName>
    </recommendedName>
</protein>
<dbReference type="GO" id="GO:0036002">
    <property type="term" value="F:pre-mRNA binding"/>
    <property type="evidence" value="ECO:0007669"/>
    <property type="project" value="TreeGrafter"/>
</dbReference>
<name>G3BCS0_CANTC</name>
<sequence length="351" mass="39061">MSDIEVPTLCSKCLGKDPNVRMIKQPQGETCKICTRPFTVFRWQVKDGSKRSKNTMICKTCARSKNCCQCCMLDVNFLIPTEIRDTALRMAGLGHLVTQQSDTRNLEVKAIIADKQQAQFEKQDKETLENNEKARQILSKLASQVNETSIEASPMRKASKSARTPDTSIPAGLSKVIKRLPFSGSIQSSEKELTSFFVFGIPEDCPQYEMSEYFEQFGKIRLISIIHKAKCGFVSYTSRQSAENLANSVSENGLNKNRSTPGLLLLRKSIPVRIAWSEVKQLGISSSEHKKIALVVNKVMEQLAEKDSKVSKGASKNPHSINQSKQASKSTAAKSKPISTKYQASQPDFEL</sequence>
<dbReference type="GO" id="GO:0008380">
    <property type="term" value="P:RNA splicing"/>
    <property type="evidence" value="ECO:0007669"/>
    <property type="project" value="UniProtKB-KW"/>
</dbReference>
<evidence type="ECO:0000256" key="5">
    <source>
        <dbReference type="ARBA" id="ARBA00022728"/>
    </source>
</evidence>
<dbReference type="Pfam" id="PF21369">
    <property type="entry name" value="STL11_N"/>
    <property type="match status" value="1"/>
</dbReference>